<dbReference type="Proteomes" id="UP000490980">
    <property type="component" value="Unassembled WGS sequence"/>
</dbReference>
<protein>
    <submittedName>
        <fullName evidence="1">Uncharacterized protein</fullName>
    </submittedName>
</protein>
<dbReference type="AlphaFoldDB" id="A0A7X5UAS1"/>
<name>A0A7X5UAS1_9GAMM</name>
<keyword evidence="2" id="KW-1185">Reference proteome</keyword>
<organism evidence="1 2">
    <name type="scientific">Luteibacter anthropi</name>
    <dbReference type="NCBI Taxonomy" id="564369"/>
    <lineage>
        <taxon>Bacteria</taxon>
        <taxon>Pseudomonadati</taxon>
        <taxon>Pseudomonadota</taxon>
        <taxon>Gammaproteobacteria</taxon>
        <taxon>Lysobacterales</taxon>
        <taxon>Rhodanobacteraceae</taxon>
        <taxon>Luteibacter</taxon>
    </lineage>
</organism>
<dbReference type="RefSeq" id="WP_166948320.1">
    <property type="nucleotide sequence ID" value="NZ_JAARLZ010000005.1"/>
</dbReference>
<dbReference type="EMBL" id="JAARLZ010000005">
    <property type="protein sequence ID" value="NII06912.1"/>
    <property type="molecule type" value="Genomic_DNA"/>
</dbReference>
<reference evidence="1 2" key="1">
    <citation type="submission" date="2020-03" db="EMBL/GenBank/DDBJ databases">
        <authorList>
            <person name="Lai Q."/>
        </authorList>
    </citation>
    <scope>NUCLEOTIDE SEQUENCE [LARGE SCALE GENOMIC DNA]</scope>
    <source>
        <strain evidence="1 2">CCUG 25036</strain>
    </source>
</reference>
<evidence type="ECO:0000313" key="2">
    <source>
        <dbReference type="Proteomes" id="UP000490980"/>
    </source>
</evidence>
<proteinExistence type="predicted"/>
<evidence type="ECO:0000313" key="1">
    <source>
        <dbReference type="EMBL" id="NII06912.1"/>
    </source>
</evidence>
<gene>
    <name evidence="1" type="ORF">HBF25_10985</name>
</gene>
<comment type="caution">
    <text evidence="1">The sequence shown here is derived from an EMBL/GenBank/DDBJ whole genome shotgun (WGS) entry which is preliminary data.</text>
</comment>
<sequence>MAADIREPWRLFRAFREAEYDVSNILMTCRHIALDKTAGRSTDSQQKVISRLHGALAPLMPGTSANEFAAFPIFETPDDDDALPIERPNGIHVEVNGQSVIISVDTVAMAKGETHLATLYLECFGHPSRRFDVAEALRRLTGRPAERKPPGSLPNLLRHVYVGASRPSRFLCLSINSSRLVAGDLDALTASGWRVLDVA</sequence>
<accession>A0A7X5UAS1</accession>